<feature type="domain" description="HTH LytTR-type" evidence="1">
    <location>
        <begin position="29"/>
        <end position="132"/>
    </location>
</feature>
<evidence type="ECO:0000313" key="3">
    <source>
        <dbReference type="Proteomes" id="UP000253383"/>
    </source>
</evidence>
<dbReference type="AlphaFoldDB" id="A0A368JR00"/>
<gene>
    <name evidence="2" type="ORF">DUE52_10465</name>
</gene>
<dbReference type="PANTHER" id="PTHR37299">
    <property type="entry name" value="TRANSCRIPTIONAL REGULATOR-RELATED"/>
    <property type="match status" value="1"/>
</dbReference>
<dbReference type="GO" id="GO:0000156">
    <property type="term" value="F:phosphorelay response regulator activity"/>
    <property type="evidence" value="ECO:0007669"/>
    <property type="project" value="InterPro"/>
</dbReference>
<dbReference type="Gene3D" id="2.40.50.1020">
    <property type="entry name" value="LytTr DNA-binding domain"/>
    <property type="match status" value="1"/>
</dbReference>
<comment type="caution">
    <text evidence="2">The sequence shown here is derived from an EMBL/GenBank/DDBJ whole genome shotgun (WGS) entry which is preliminary data.</text>
</comment>
<dbReference type="InterPro" id="IPR046947">
    <property type="entry name" value="LytR-like"/>
</dbReference>
<sequence length="139" mass="16245">MAMESLAYPSSTTLQPLFPRMYQRNATRIALPYLNRNIMISVDDIVSLHGEGNYTFITTRDKKRYLVSKTLKAFEHMLDQSMFLRIHKSTIINLAYVQFSVFATERIVRLTDGQEVAISRRRMKEISQRLNGFMQSLFN</sequence>
<dbReference type="PROSITE" id="PS50930">
    <property type="entry name" value="HTH_LYTTR"/>
    <property type="match status" value="1"/>
</dbReference>
<dbReference type="PANTHER" id="PTHR37299:SF1">
    <property type="entry name" value="STAGE 0 SPORULATION PROTEIN A HOMOLOG"/>
    <property type="match status" value="1"/>
</dbReference>
<evidence type="ECO:0000313" key="2">
    <source>
        <dbReference type="EMBL" id="RCR69755.1"/>
    </source>
</evidence>
<protein>
    <submittedName>
        <fullName evidence="2">LytTR family transcriptional regulator</fullName>
    </submittedName>
</protein>
<dbReference type="EMBL" id="QOWE01000007">
    <property type="protein sequence ID" value="RCR69755.1"/>
    <property type="molecule type" value="Genomic_DNA"/>
</dbReference>
<keyword evidence="3" id="KW-1185">Reference proteome</keyword>
<accession>A0A368JR00</accession>
<evidence type="ECO:0000259" key="1">
    <source>
        <dbReference type="PROSITE" id="PS50930"/>
    </source>
</evidence>
<organism evidence="2 3">
    <name type="scientific">Larkinella punicea</name>
    <dbReference type="NCBI Taxonomy" id="2315727"/>
    <lineage>
        <taxon>Bacteria</taxon>
        <taxon>Pseudomonadati</taxon>
        <taxon>Bacteroidota</taxon>
        <taxon>Cytophagia</taxon>
        <taxon>Cytophagales</taxon>
        <taxon>Spirosomataceae</taxon>
        <taxon>Larkinella</taxon>
    </lineage>
</organism>
<dbReference type="OrthoDB" id="1430683at2"/>
<dbReference type="InterPro" id="IPR007492">
    <property type="entry name" value="LytTR_DNA-bd_dom"/>
</dbReference>
<reference evidence="2 3" key="1">
    <citation type="submission" date="2018-07" db="EMBL/GenBank/DDBJ databases">
        <title>Genome analysis of Larkinella rosea.</title>
        <authorList>
            <person name="Zhou Z."/>
            <person name="Wang G."/>
        </authorList>
    </citation>
    <scope>NUCLEOTIDE SEQUENCE [LARGE SCALE GENOMIC DNA]</scope>
    <source>
        <strain evidence="3">zzj9</strain>
    </source>
</reference>
<dbReference type="Pfam" id="PF04397">
    <property type="entry name" value="LytTR"/>
    <property type="match status" value="1"/>
</dbReference>
<proteinExistence type="predicted"/>
<dbReference type="SMART" id="SM00850">
    <property type="entry name" value="LytTR"/>
    <property type="match status" value="1"/>
</dbReference>
<dbReference type="Proteomes" id="UP000253383">
    <property type="component" value="Unassembled WGS sequence"/>
</dbReference>
<name>A0A368JR00_9BACT</name>
<dbReference type="GO" id="GO:0003677">
    <property type="term" value="F:DNA binding"/>
    <property type="evidence" value="ECO:0007669"/>
    <property type="project" value="InterPro"/>
</dbReference>